<dbReference type="Proteomes" id="UP000005940">
    <property type="component" value="Chromosome"/>
</dbReference>
<dbReference type="AlphaFoldDB" id="I2N543"/>
<proteinExistence type="predicted"/>
<keyword evidence="3" id="KW-1185">Reference proteome</keyword>
<evidence type="ECO:0000256" key="1">
    <source>
        <dbReference type="SAM" id="MobiDB-lite"/>
    </source>
</evidence>
<evidence type="ECO:0000313" key="3">
    <source>
        <dbReference type="Proteomes" id="UP000005940"/>
    </source>
</evidence>
<feature type="compositionally biased region" description="Polar residues" evidence="1">
    <location>
        <begin position="1"/>
        <end position="17"/>
    </location>
</feature>
<name>I2N543_STRT9</name>
<sequence>MGDSGQSDNPLPSSGVSSLDDARTETELVSSELFGLIKVKGKADEGGARISECGDGKDPEKYYQTFQPSTFYPESPDQLAGVMEQLKAELPAHGWRIVEYEYDTSRNKNLNLTADHDERRFSVNIIHLAKDEQPSLSLHVVSGCYEVPEGERVDGY</sequence>
<organism evidence="2 3">
    <name type="scientific">Streptomyces tsukubensis (strain DSM 42081 / NBRC 108919 / NRRL 18488 / 9993)</name>
    <dbReference type="NCBI Taxonomy" id="1114943"/>
    <lineage>
        <taxon>Bacteria</taxon>
        <taxon>Bacillati</taxon>
        <taxon>Actinomycetota</taxon>
        <taxon>Actinomycetes</taxon>
        <taxon>Kitasatosporales</taxon>
        <taxon>Streptomycetaceae</taxon>
        <taxon>Streptomyces</taxon>
    </lineage>
</organism>
<protein>
    <submittedName>
        <fullName evidence="2">Uncharacterized protein</fullName>
    </submittedName>
</protein>
<dbReference type="EMBL" id="CP029159">
    <property type="protein sequence ID" value="QKM67823.1"/>
    <property type="molecule type" value="Genomic_DNA"/>
</dbReference>
<accession>I2N543</accession>
<reference evidence="2 3" key="1">
    <citation type="journal article" date="2012" name="J. Bacteriol.">
        <title>Draft genome of Streptomyces tsukubaensis NRRL 18488, the producer of the clinically important immunosuppressant tacrolimus (FK506).</title>
        <authorList>
            <person name="Barreiro C."/>
            <person name="Prieto C."/>
            <person name="Sola-Landa A."/>
            <person name="Solera E."/>
            <person name="Martinez-Castro M."/>
            <person name="Perez-Redondo R."/>
            <person name="Garcia-Estrada C."/>
            <person name="Aparicio J.F."/>
            <person name="Fernandez-Martinez L.T."/>
            <person name="Santos-Aberturas J."/>
            <person name="Salehi-Najafabadi Z."/>
            <person name="Rodriguez-Garcia A."/>
            <person name="Tauch A."/>
            <person name="Martin J.F."/>
        </authorList>
    </citation>
    <scope>NUCLEOTIDE SEQUENCE [LARGE SCALE GENOMIC DNA]</scope>
    <source>
        <strain evidence="3">DSM 42081 / NBRC 108919 / NRRL 18488 / 9993</strain>
    </source>
</reference>
<evidence type="ECO:0000313" key="2">
    <source>
        <dbReference type="EMBL" id="QKM67823.1"/>
    </source>
</evidence>
<gene>
    <name evidence="2" type="ORF">STSU_012225</name>
</gene>
<feature type="region of interest" description="Disordered" evidence="1">
    <location>
        <begin position="1"/>
        <end position="24"/>
    </location>
</feature>